<sequence length="136" mass="14610">MKPTAFLASLLTFAVMAAATPIDSIGRAASIQAAIEMNNALDVYNRMQTDESAMIGHTLCACQFAKHANLYLDATISACADLGGEMDIRDRKAGLGGIDFFGKYCRPHDSVKLDGKGFNIACRNHYAIASSCPWKS</sequence>
<dbReference type="AlphaFoldDB" id="A0A8H3Z7N8"/>
<evidence type="ECO:0000313" key="5">
    <source>
        <dbReference type="Proteomes" id="UP000490939"/>
    </source>
</evidence>
<reference evidence="2 4" key="1">
    <citation type="submission" date="2018-12" db="EMBL/GenBank/DDBJ databases">
        <title>Venturia inaequalis Genome Resource.</title>
        <authorList>
            <person name="Lichtner F.J."/>
        </authorList>
    </citation>
    <scope>NUCLEOTIDE SEQUENCE [LARGE SCALE GENOMIC DNA]</scope>
    <source>
        <strain evidence="2 4">120213</strain>
        <strain evidence="3 5">DMI_063113</strain>
    </source>
</reference>
<dbReference type="Proteomes" id="UP000490939">
    <property type="component" value="Unassembled WGS sequence"/>
</dbReference>
<organism evidence="2 4">
    <name type="scientific">Venturia inaequalis</name>
    <name type="common">Apple scab fungus</name>
    <dbReference type="NCBI Taxonomy" id="5025"/>
    <lineage>
        <taxon>Eukaryota</taxon>
        <taxon>Fungi</taxon>
        <taxon>Dikarya</taxon>
        <taxon>Ascomycota</taxon>
        <taxon>Pezizomycotina</taxon>
        <taxon>Dothideomycetes</taxon>
        <taxon>Pleosporomycetidae</taxon>
        <taxon>Venturiales</taxon>
        <taxon>Venturiaceae</taxon>
        <taxon>Venturia</taxon>
    </lineage>
</organism>
<evidence type="ECO:0000256" key="1">
    <source>
        <dbReference type="SAM" id="SignalP"/>
    </source>
</evidence>
<accession>A0A8H3Z7N8</accession>
<comment type="caution">
    <text evidence="2">The sequence shown here is derived from an EMBL/GenBank/DDBJ whole genome shotgun (WGS) entry which is preliminary data.</text>
</comment>
<protein>
    <submittedName>
        <fullName evidence="2">Uncharacterized protein</fullName>
    </submittedName>
</protein>
<keyword evidence="5" id="KW-1185">Reference proteome</keyword>
<feature type="signal peptide" evidence="1">
    <location>
        <begin position="1"/>
        <end position="19"/>
    </location>
</feature>
<name>A0A8H3Z7N8_VENIN</name>
<evidence type="ECO:0000313" key="4">
    <source>
        <dbReference type="Proteomes" id="UP000447873"/>
    </source>
</evidence>
<evidence type="ECO:0000313" key="3">
    <source>
        <dbReference type="EMBL" id="KAE9990428.1"/>
    </source>
</evidence>
<proteinExistence type="predicted"/>
<dbReference type="Proteomes" id="UP000447873">
    <property type="component" value="Unassembled WGS sequence"/>
</dbReference>
<dbReference type="EMBL" id="WNWR01000137">
    <property type="protein sequence ID" value="KAE9990428.1"/>
    <property type="molecule type" value="Genomic_DNA"/>
</dbReference>
<feature type="chain" id="PRO_5044691119" evidence="1">
    <location>
        <begin position="20"/>
        <end position="136"/>
    </location>
</feature>
<evidence type="ECO:0000313" key="2">
    <source>
        <dbReference type="EMBL" id="KAE9982526.1"/>
    </source>
</evidence>
<dbReference type="EMBL" id="WNWS01000074">
    <property type="protein sequence ID" value="KAE9982526.1"/>
    <property type="molecule type" value="Genomic_DNA"/>
</dbReference>
<keyword evidence="1" id="KW-0732">Signal</keyword>
<gene>
    <name evidence="3" type="ORF">EG327_001381</name>
    <name evidence="2" type="ORF">EG328_010808</name>
</gene>